<protein>
    <submittedName>
        <fullName evidence="2">Uncharacterized protein</fullName>
    </submittedName>
</protein>
<evidence type="ECO:0000313" key="3">
    <source>
        <dbReference type="Proteomes" id="UP001153076"/>
    </source>
</evidence>
<evidence type="ECO:0000313" key="2">
    <source>
        <dbReference type="EMBL" id="KAJ8425675.1"/>
    </source>
</evidence>
<feature type="region of interest" description="Disordered" evidence="1">
    <location>
        <begin position="132"/>
        <end position="152"/>
    </location>
</feature>
<evidence type="ECO:0000256" key="1">
    <source>
        <dbReference type="SAM" id="MobiDB-lite"/>
    </source>
</evidence>
<dbReference type="Proteomes" id="UP001153076">
    <property type="component" value="Unassembled WGS sequence"/>
</dbReference>
<name>A0A9Q1JN65_9CARY</name>
<sequence length="152" mass="17328">MSSPSLLSEISQALEAFQAPSPCSLTSLFSSSAFIEQAHCSWTLSFLTSKSHRLRSLRTPAHRWQRPPRPFVGEPLPLSYLSHLSHDFVIFSPVDIPYRWRCRPEQPPHSPAPVQESTVFMKTSPIQYAEVRDMHKPENKLSDNKLSENKVN</sequence>
<dbReference type="AlphaFoldDB" id="A0A9Q1JN65"/>
<organism evidence="2 3">
    <name type="scientific">Carnegiea gigantea</name>
    <dbReference type="NCBI Taxonomy" id="171969"/>
    <lineage>
        <taxon>Eukaryota</taxon>
        <taxon>Viridiplantae</taxon>
        <taxon>Streptophyta</taxon>
        <taxon>Embryophyta</taxon>
        <taxon>Tracheophyta</taxon>
        <taxon>Spermatophyta</taxon>
        <taxon>Magnoliopsida</taxon>
        <taxon>eudicotyledons</taxon>
        <taxon>Gunneridae</taxon>
        <taxon>Pentapetalae</taxon>
        <taxon>Caryophyllales</taxon>
        <taxon>Cactineae</taxon>
        <taxon>Cactaceae</taxon>
        <taxon>Cactoideae</taxon>
        <taxon>Echinocereeae</taxon>
        <taxon>Carnegiea</taxon>
    </lineage>
</organism>
<keyword evidence="3" id="KW-1185">Reference proteome</keyword>
<comment type="caution">
    <text evidence="2">The sequence shown here is derived from an EMBL/GenBank/DDBJ whole genome shotgun (WGS) entry which is preliminary data.</text>
</comment>
<gene>
    <name evidence="2" type="ORF">Cgig2_033677</name>
</gene>
<proteinExistence type="predicted"/>
<dbReference type="EMBL" id="JAKOGI010001428">
    <property type="protein sequence ID" value="KAJ8425675.1"/>
    <property type="molecule type" value="Genomic_DNA"/>
</dbReference>
<accession>A0A9Q1JN65</accession>
<reference evidence="2" key="1">
    <citation type="submission" date="2022-04" db="EMBL/GenBank/DDBJ databases">
        <title>Carnegiea gigantea Genome sequencing and assembly v2.</title>
        <authorList>
            <person name="Copetti D."/>
            <person name="Sanderson M.J."/>
            <person name="Burquez A."/>
            <person name="Wojciechowski M.F."/>
        </authorList>
    </citation>
    <scope>NUCLEOTIDE SEQUENCE</scope>
    <source>
        <strain evidence="2">SGP5-SGP5p</strain>
        <tissue evidence="2">Aerial part</tissue>
    </source>
</reference>